<evidence type="ECO:0000259" key="3">
    <source>
        <dbReference type="Pfam" id="PF25867"/>
    </source>
</evidence>
<dbReference type="Proteomes" id="UP001634394">
    <property type="component" value="Unassembled WGS sequence"/>
</dbReference>
<comment type="caution">
    <text evidence="4">The sequence shown here is derived from an EMBL/GenBank/DDBJ whole genome shotgun (WGS) entry which is preliminary data.</text>
</comment>
<dbReference type="InterPro" id="IPR059069">
    <property type="entry name" value="DHD_metazoa"/>
</dbReference>
<feature type="domain" description="c-SKI SMAD4-binding" evidence="2">
    <location>
        <begin position="1841"/>
        <end position="1880"/>
    </location>
</feature>
<feature type="region of interest" description="Disordered" evidence="1">
    <location>
        <begin position="272"/>
        <end position="294"/>
    </location>
</feature>
<dbReference type="Gene3D" id="3.10.390.10">
    <property type="entry name" value="SAND domain-like"/>
    <property type="match status" value="1"/>
</dbReference>
<feature type="compositionally biased region" description="Basic and acidic residues" evidence="1">
    <location>
        <begin position="1048"/>
        <end position="1059"/>
    </location>
</feature>
<evidence type="ECO:0000313" key="4">
    <source>
        <dbReference type="EMBL" id="KAL3863824.1"/>
    </source>
</evidence>
<proteinExistence type="predicted"/>
<feature type="region of interest" description="Disordered" evidence="1">
    <location>
        <begin position="788"/>
        <end position="817"/>
    </location>
</feature>
<reference evidence="4 5" key="1">
    <citation type="submission" date="2024-11" db="EMBL/GenBank/DDBJ databases">
        <title>Chromosome-level genome assembly of the freshwater bivalve Anodonta woodiana.</title>
        <authorList>
            <person name="Chen X."/>
        </authorList>
    </citation>
    <scope>NUCLEOTIDE SEQUENCE [LARGE SCALE GENOMIC DNA]</scope>
    <source>
        <strain evidence="4">MN2024</strain>
        <tissue evidence="4">Gills</tissue>
    </source>
</reference>
<evidence type="ECO:0000259" key="2">
    <source>
        <dbReference type="Pfam" id="PF08782"/>
    </source>
</evidence>
<feature type="region of interest" description="Disordered" evidence="1">
    <location>
        <begin position="1041"/>
        <end position="1068"/>
    </location>
</feature>
<feature type="domain" description="Putative Dachshund-homology" evidence="3">
    <location>
        <begin position="1434"/>
        <end position="1521"/>
    </location>
</feature>
<evidence type="ECO:0000256" key="1">
    <source>
        <dbReference type="SAM" id="MobiDB-lite"/>
    </source>
</evidence>
<feature type="compositionally biased region" description="Acidic residues" evidence="1">
    <location>
        <begin position="1710"/>
        <end position="1725"/>
    </location>
</feature>
<feature type="region of interest" description="Disordered" evidence="1">
    <location>
        <begin position="683"/>
        <end position="712"/>
    </location>
</feature>
<evidence type="ECO:0000313" key="5">
    <source>
        <dbReference type="Proteomes" id="UP001634394"/>
    </source>
</evidence>
<keyword evidence="5" id="KW-1185">Reference proteome</keyword>
<feature type="region of interest" description="Disordered" evidence="1">
    <location>
        <begin position="1652"/>
        <end position="1775"/>
    </location>
</feature>
<organism evidence="4 5">
    <name type="scientific">Sinanodonta woodiana</name>
    <name type="common">Chinese pond mussel</name>
    <name type="synonym">Anodonta woodiana</name>
    <dbReference type="NCBI Taxonomy" id="1069815"/>
    <lineage>
        <taxon>Eukaryota</taxon>
        <taxon>Metazoa</taxon>
        <taxon>Spiralia</taxon>
        <taxon>Lophotrochozoa</taxon>
        <taxon>Mollusca</taxon>
        <taxon>Bivalvia</taxon>
        <taxon>Autobranchia</taxon>
        <taxon>Heteroconchia</taxon>
        <taxon>Palaeoheterodonta</taxon>
        <taxon>Unionida</taxon>
        <taxon>Unionoidea</taxon>
        <taxon>Unionidae</taxon>
        <taxon>Unioninae</taxon>
        <taxon>Sinanodonta</taxon>
    </lineage>
</organism>
<feature type="compositionally biased region" description="Polar residues" evidence="1">
    <location>
        <begin position="28"/>
        <end position="44"/>
    </location>
</feature>
<dbReference type="EMBL" id="JBJQND010000010">
    <property type="protein sequence ID" value="KAL3863824.1"/>
    <property type="molecule type" value="Genomic_DNA"/>
</dbReference>
<feature type="compositionally biased region" description="Basic and acidic residues" evidence="1">
    <location>
        <begin position="272"/>
        <end position="287"/>
    </location>
</feature>
<feature type="region of interest" description="Disordered" evidence="1">
    <location>
        <begin position="25"/>
        <end position="78"/>
    </location>
</feature>
<accession>A0ABD3VQE7</accession>
<feature type="compositionally biased region" description="Low complexity" evidence="1">
    <location>
        <begin position="1325"/>
        <end position="1335"/>
    </location>
</feature>
<feature type="region of interest" description="Disordered" evidence="1">
    <location>
        <begin position="140"/>
        <end position="178"/>
    </location>
</feature>
<name>A0ABD3VQE7_SINWO</name>
<feature type="compositionally biased region" description="Low complexity" evidence="1">
    <location>
        <begin position="1726"/>
        <end position="1739"/>
    </location>
</feature>
<gene>
    <name evidence="4" type="ORF">ACJMK2_005554</name>
</gene>
<feature type="region of interest" description="Disordered" evidence="1">
    <location>
        <begin position="1325"/>
        <end position="1349"/>
    </location>
</feature>
<sequence length="2068" mass="227567">MTKEAFIPGRSQIMEFNPLDLLAKAAELQQQHSSDNSGDPSSVKTKLKRPNSFSFNKTAGISSQRANNNKDSVASGVKNNGLRKLHAVAPSDLEKMLDEHNYGNAKKGNKHERGLDLVSGEIICTERNRSVSVDTAISSRDLTHSVSSEDSDDNKSPEGSDGPIVRDSQPSLSTCNSRDHVSTIDIYTSDCQRPTTLPGKEDIVIVCATAEQAVDNDLLSGSCRTNNTGPDELQINSPKETSSHTAMCLSKLDGKEDSDKCVDVKQRTELGSEKCRQSSDSELRDGDSSVSDSVPLIKNHEENYICKEKSLNMKEKTLVRVVSASISLAAETEQSAELEQAQTLIINISKKDSSVLSAFSQRSPCCSNEQESNSQSSSELIVCDSTHFNCTKLENSVTTPTKNALNIIHTLLTSGNVAVKEGTIHLEENESDLPDQAVHTDPTPKCTELADVEQEKSQNCIDESTELESMSPNLNQGQADSTDVCDKNVSIESNLLQKLEKVDLEKQSYATIKNSSDEQNLESGDYFVNCATNKETKSEQELCSVDKTEDSTNIHESVKSLTNCDEKSPLESDSCISTKLSDIYLESESSRNDAATIVTGCDDVKLSVSDNNGSSASLHCAFTADHCYAEIPGKGSIYRYCVGQESYDSINHLQESRFDEEKEIVGDSRGYRLQGEVDVDSLEDASVSTPSMSGDLSQDSGYGDTTQSPDSKRVMDLDSGVGSLSQFLSKKNVANDSFPAMDIAKVLPSATIVSEQGQKQELTLRDPNTFLQGALLMKPKAEMPGLVGLESQTSGSRSDLKERPTTPTEYGVGMSPLMNTSTTPSKFGKFKIGTYASFSNTGFGQLDERDVTISTQKTPSKVVLLPTGIASMSPQVVSLLVDGPSKLLSEKYDSPDLQIDNEMDMFSHISHDHDYCTKNLMPLTVTSMLEGKMMKEIPARSRGGHFGKLKKQELENQRGERYKRSYNRRSMSLSAGKDEDLFLPELLNTDSRGYESLSPTTLTRPKSRAEKYIEQKSVEPKVKITGSSSFKDQFVYFMNTKTRSRRRESRDSPVPHPADKVIQPPKPGDIVVPHLTDADIEVLKLRSKQKYGIISSTCSASLSTDDGADSVPGVQSENAVDEESKIINTILSLESESLQQPHSAMANFDQGYNNEGLCLYGQSNDLLNQMNLTPEQMEILYSAVEEVQNSSPGLVEPSQKIELPGSSAEPALFPSSSSMSQMITKGRNREASSGPVSTRAEKLKKPLGTLNQQSSCTAGAPVTNTDHAVISQTRLTKKTTDKVTETTNKVMPSNEITDRITQVSVKDDVNSNIQTSVIKAAVVSSATKTSATESESPFKTSDSNKCDTKGSPIKKLLESHLTSTPMLPANSVSSDLTLPHLDRSSLEMLGNDFKFDKTDLFQETSTVVSGVPTMATSIAMPANGAVDYDSPWIVTVSMFWNDLPAIMINNLPYIRLVDIHKQILPAKDTGILKKRCQLLRIPVLNCTEMQRYFLVQYGKAFNSKSTLIVSKDDAKVLIGYYVNPPPKMQKTDGMEQRKEILGRLTSLNREHPIRSAAISSASTSVPVIPFDKKTANESEKADSSVQATKAHALERKGVASTVQNTMPSAPATKVVQSTEPLASSILQTQLGHPVRSTRNKKINFLELLRGDSSNQEECSEGDKTEDVVKHTRPLKRSQTSTETSEPAKRLLSNSGNSVKQNRKVPKSEGEDTDESSESETDDDSFSDNSRFSESSYSDSVQNVIAKKKLQRTKQEMVGKKTVVKPSRPTPKSGSLKIRWTLGSSKKLQPPSSANLRNGKTFFSAFTPKRAGVLDIKDHENILFIRHKDSTSKNGHSKSQLGEAYVDKYENKKSICIRCYTCQKLMSVENFLCHLHDLSNNGHLLAVTQPQILEPRDSELSENEKKLWDSFQRKKELYDNNQLPSPYGVKENETLYKVKPEPDKKALVFGNNIKKMPMKKPYIPDILPASRDRTSGVRVSSRKRKEKQLYPFENYTFVRKLPRLSVDIDMEEEQDVNVDTQWERPMKTEAPLGASVIDTKRIGESVVTIANGPELTTFTALQEDLLDVV</sequence>
<dbReference type="Pfam" id="PF25867">
    <property type="entry name" value="HTH_75"/>
    <property type="match status" value="1"/>
</dbReference>
<dbReference type="Pfam" id="PF08782">
    <property type="entry name" value="c-SKI_SMAD_bind"/>
    <property type="match status" value="1"/>
</dbReference>
<dbReference type="InterPro" id="IPR010919">
    <property type="entry name" value="SAND-like_dom_sf"/>
</dbReference>
<feature type="compositionally biased region" description="Polar residues" evidence="1">
    <location>
        <begin position="51"/>
        <end position="72"/>
    </location>
</feature>
<protein>
    <submittedName>
        <fullName evidence="4">Uncharacterized protein</fullName>
    </submittedName>
</protein>
<feature type="compositionally biased region" description="Polar residues" evidence="1">
    <location>
        <begin position="686"/>
        <end position="709"/>
    </location>
</feature>
<feature type="compositionally biased region" description="Basic and acidic residues" evidence="1">
    <location>
        <begin position="1660"/>
        <end position="1669"/>
    </location>
</feature>
<dbReference type="InterPro" id="IPR014890">
    <property type="entry name" value="c-SKI_SMAD4-bd_dom"/>
</dbReference>